<evidence type="ECO:0000256" key="2">
    <source>
        <dbReference type="ARBA" id="ARBA00007330"/>
    </source>
</evidence>
<dbReference type="PANTHER" id="PTHR11985:SF35">
    <property type="entry name" value="ANAEROBIC GLYCEROL-3-PHOSPHATE DEHYDROGENASE SUBUNIT A"/>
    <property type="match status" value="1"/>
</dbReference>
<keyword evidence="4" id="KW-0319">Glycerol metabolism</keyword>
<dbReference type="SUPFAM" id="SSF51905">
    <property type="entry name" value="FAD/NAD(P)-binding domain"/>
    <property type="match status" value="1"/>
</dbReference>
<protein>
    <recommendedName>
        <fullName evidence="7">Glycerol-3-phosphate dehydrogenase</fullName>
        <ecNumber evidence="7">1.1.5.3</ecNumber>
    </recommendedName>
</protein>
<comment type="catalytic activity">
    <reaction evidence="7">
        <text>a quinone + sn-glycerol 3-phosphate = dihydroxyacetone phosphate + a quinol</text>
        <dbReference type="Rhea" id="RHEA:18977"/>
        <dbReference type="ChEBI" id="CHEBI:24646"/>
        <dbReference type="ChEBI" id="CHEBI:57597"/>
        <dbReference type="ChEBI" id="CHEBI:57642"/>
        <dbReference type="ChEBI" id="CHEBI:132124"/>
        <dbReference type="EC" id="1.1.5.3"/>
    </reaction>
</comment>
<dbReference type="Proteomes" id="UP000318478">
    <property type="component" value="Unassembled WGS sequence"/>
</dbReference>
<keyword evidence="3 7" id="KW-0285">Flavoprotein</keyword>
<sequence length="514" mass="55884">MSDRATSNPTTTLGDGCFDVLVVGGGIVGAGVARDAALRGLRTALVEQNDFASGTSSRSSRLLHGGIRYLAQGRVGLVFEANSEKGVVGHIAPHLCQPLPFLFPTRKKTDWQRWKLSVGVRLYDLLCGRRRMGRSSTLSVAGMLSRLPGLNDTRLTGGVRYFDALTNDSRLVIDTLRSAANAGATLANYTRLEEANPSDGEWECRLQTAGGETIACRARAVVNATGPWSDQLPQSSTSLRLTKGVHLVVDRSRLPVPEAVVMTEGDRILFAIPWGERVILGTTDTDYDGPIGAPTCDPEDVDYVLEVTNNAFPQAGLTTADVNSTWVGLRPLVAQKNGDPSDISRRHEVTTVHAGWWDVTGGKLTTYRLMAQEAVDAVASRLGASAMGCRTATTALLDESQLHGSGLLPPPVTEEAVQHFCRNEWARHLDDVMVRRSSWIHYEKDAGQVARQVAGWMASELGWSRQRLEDELASMTPPTSMIDFANHPHFLATSDPSEFCRERRQPQAAPSTLE</sequence>
<dbReference type="RefSeq" id="WP_146584524.1">
    <property type="nucleotide sequence ID" value="NZ_SJPO01000002.1"/>
</dbReference>
<evidence type="ECO:0000256" key="3">
    <source>
        <dbReference type="ARBA" id="ARBA00022630"/>
    </source>
</evidence>
<dbReference type="InterPro" id="IPR006076">
    <property type="entry name" value="FAD-dep_OxRdtase"/>
</dbReference>
<evidence type="ECO:0000256" key="1">
    <source>
        <dbReference type="ARBA" id="ARBA00001974"/>
    </source>
</evidence>
<keyword evidence="6 7" id="KW-0560">Oxidoreductase</keyword>
<dbReference type="PRINTS" id="PR01001">
    <property type="entry name" value="FADG3PDH"/>
</dbReference>
<comment type="cofactor">
    <cofactor evidence="1 7">
        <name>FAD</name>
        <dbReference type="ChEBI" id="CHEBI:57692"/>
    </cofactor>
</comment>
<dbReference type="GO" id="GO:0009331">
    <property type="term" value="C:glycerol-3-phosphate dehydrogenase (FAD) complex"/>
    <property type="evidence" value="ECO:0007669"/>
    <property type="project" value="UniProtKB-UniRule"/>
</dbReference>
<dbReference type="PANTHER" id="PTHR11985">
    <property type="entry name" value="GLYCEROL-3-PHOSPHATE DEHYDROGENASE"/>
    <property type="match status" value="1"/>
</dbReference>
<proteinExistence type="inferred from homology"/>
<dbReference type="Gene3D" id="3.30.9.10">
    <property type="entry name" value="D-Amino Acid Oxidase, subunit A, domain 2"/>
    <property type="match status" value="1"/>
</dbReference>
<evidence type="ECO:0000256" key="4">
    <source>
        <dbReference type="ARBA" id="ARBA00022798"/>
    </source>
</evidence>
<evidence type="ECO:0000259" key="8">
    <source>
        <dbReference type="Pfam" id="PF01266"/>
    </source>
</evidence>
<feature type="domain" description="Alpha-glycerophosphate oxidase C-terminal" evidence="9">
    <location>
        <begin position="410"/>
        <end position="467"/>
    </location>
</feature>
<evidence type="ECO:0000313" key="11">
    <source>
        <dbReference type="Proteomes" id="UP000318478"/>
    </source>
</evidence>
<organism evidence="10 11">
    <name type="scientific">Posidoniimonas polymericola</name>
    <dbReference type="NCBI Taxonomy" id="2528002"/>
    <lineage>
        <taxon>Bacteria</taxon>
        <taxon>Pseudomonadati</taxon>
        <taxon>Planctomycetota</taxon>
        <taxon>Planctomycetia</taxon>
        <taxon>Pirellulales</taxon>
        <taxon>Lacipirellulaceae</taxon>
        <taxon>Posidoniimonas</taxon>
    </lineage>
</organism>
<dbReference type="GO" id="GO:0004368">
    <property type="term" value="F:glycerol-3-phosphate dehydrogenase (quinone) activity"/>
    <property type="evidence" value="ECO:0007669"/>
    <property type="project" value="UniProtKB-EC"/>
</dbReference>
<accession>A0A5C5YTU9</accession>
<evidence type="ECO:0000256" key="7">
    <source>
        <dbReference type="RuleBase" id="RU361217"/>
    </source>
</evidence>
<dbReference type="Pfam" id="PF01266">
    <property type="entry name" value="DAO"/>
    <property type="match status" value="1"/>
</dbReference>
<dbReference type="InterPro" id="IPR038299">
    <property type="entry name" value="DAO_C_sf"/>
</dbReference>
<dbReference type="OrthoDB" id="9766796at2"/>
<keyword evidence="11" id="KW-1185">Reference proteome</keyword>
<comment type="caution">
    <text evidence="10">The sequence shown here is derived from an EMBL/GenBank/DDBJ whole genome shotgun (WGS) entry which is preliminary data.</text>
</comment>
<dbReference type="EC" id="1.1.5.3" evidence="7"/>
<evidence type="ECO:0000256" key="5">
    <source>
        <dbReference type="ARBA" id="ARBA00022827"/>
    </source>
</evidence>
<dbReference type="PROSITE" id="PS00978">
    <property type="entry name" value="FAD_G3PDH_2"/>
    <property type="match status" value="1"/>
</dbReference>
<dbReference type="AlphaFoldDB" id="A0A5C5YTU9"/>
<dbReference type="Gene3D" id="3.50.50.60">
    <property type="entry name" value="FAD/NAD(P)-binding domain"/>
    <property type="match status" value="1"/>
</dbReference>
<dbReference type="GO" id="GO:0046168">
    <property type="term" value="P:glycerol-3-phosphate catabolic process"/>
    <property type="evidence" value="ECO:0007669"/>
    <property type="project" value="TreeGrafter"/>
</dbReference>
<dbReference type="InterPro" id="IPR031656">
    <property type="entry name" value="DAO_C"/>
</dbReference>
<gene>
    <name evidence="10" type="primary">glpD_2</name>
    <name evidence="10" type="ORF">Pla123a_10210</name>
</gene>
<dbReference type="GO" id="GO:0006071">
    <property type="term" value="P:glycerol metabolic process"/>
    <property type="evidence" value="ECO:0007669"/>
    <property type="project" value="UniProtKB-KW"/>
</dbReference>
<feature type="domain" description="FAD dependent oxidoreductase" evidence="8">
    <location>
        <begin position="19"/>
        <end position="341"/>
    </location>
</feature>
<evidence type="ECO:0000313" key="10">
    <source>
        <dbReference type="EMBL" id="TWT78231.1"/>
    </source>
</evidence>
<keyword evidence="5" id="KW-0274">FAD</keyword>
<name>A0A5C5YTU9_9BACT</name>
<evidence type="ECO:0000256" key="6">
    <source>
        <dbReference type="ARBA" id="ARBA00023002"/>
    </source>
</evidence>
<dbReference type="PROSITE" id="PS00977">
    <property type="entry name" value="FAD_G3PDH_1"/>
    <property type="match status" value="1"/>
</dbReference>
<dbReference type="Gene3D" id="1.10.8.870">
    <property type="entry name" value="Alpha-glycerophosphate oxidase, cap domain"/>
    <property type="match status" value="1"/>
</dbReference>
<dbReference type="EMBL" id="SJPO01000002">
    <property type="protein sequence ID" value="TWT78231.1"/>
    <property type="molecule type" value="Genomic_DNA"/>
</dbReference>
<reference evidence="10 11" key="1">
    <citation type="submission" date="2019-02" db="EMBL/GenBank/DDBJ databases">
        <title>Deep-cultivation of Planctomycetes and their phenomic and genomic characterization uncovers novel biology.</title>
        <authorList>
            <person name="Wiegand S."/>
            <person name="Jogler M."/>
            <person name="Boedeker C."/>
            <person name="Pinto D."/>
            <person name="Vollmers J."/>
            <person name="Rivas-Marin E."/>
            <person name="Kohn T."/>
            <person name="Peeters S.H."/>
            <person name="Heuer A."/>
            <person name="Rast P."/>
            <person name="Oberbeckmann S."/>
            <person name="Bunk B."/>
            <person name="Jeske O."/>
            <person name="Meyerdierks A."/>
            <person name="Storesund J.E."/>
            <person name="Kallscheuer N."/>
            <person name="Luecker S."/>
            <person name="Lage O.M."/>
            <person name="Pohl T."/>
            <person name="Merkel B.J."/>
            <person name="Hornburger P."/>
            <person name="Mueller R.-W."/>
            <person name="Bruemmer F."/>
            <person name="Labrenz M."/>
            <person name="Spormann A.M."/>
            <person name="Op Den Camp H."/>
            <person name="Overmann J."/>
            <person name="Amann R."/>
            <person name="Jetten M.S.M."/>
            <person name="Mascher T."/>
            <person name="Medema M.H."/>
            <person name="Devos D.P."/>
            <person name="Kaster A.-K."/>
            <person name="Ovreas L."/>
            <person name="Rohde M."/>
            <person name="Galperin M.Y."/>
            <person name="Jogler C."/>
        </authorList>
    </citation>
    <scope>NUCLEOTIDE SEQUENCE [LARGE SCALE GENOMIC DNA]</scope>
    <source>
        <strain evidence="10 11">Pla123a</strain>
    </source>
</reference>
<dbReference type="InterPro" id="IPR000447">
    <property type="entry name" value="G3P_DH_FAD-dep"/>
</dbReference>
<comment type="similarity">
    <text evidence="2 7">Belongs to the FAD-dependent glycerol-3-phosphate dehydrogenase family.</text>
</comment>
<evidence type="ECO:0000259" key="9">
    <source>
        <dbReference type="Pfam" id="PF16901"/>
    </source>
</evidence>
<dbReference type="InterPro" id="IPR036188">
    <property type="entry name" value="FAD/NAD-bd_sf"/>
</dbReference>
<dbReference type="Pfam" id="PF16901">
    <property type="entry name" value="DAO_C"/>
    <property type="match status" value="1"/>
</dbReference>